<dbReference type="GO" id="GO:0004843">
    <property type="term" value="F:cysteine-type deubiquitinase activity"/>
    <property type="evidence" value="ECO:0007669"/>
    <property type="project" value="UniProtKB-UniRule"/>
</dbReference>
<reference evidence="13" key="1">
    <citation type="journal article" date="2014" name="Genome Announc.">
        <title>Genome sequence of the yeast Cyberlindnera fabianii (Hansenula fabianii).</title>
        <authorList>
            <person name="Freel K.C."/>
            <person name="Sarilar V."/>
            <person name="Neuveglise C."/>
            <person name="Devillers H."/>
            <person name="Friedrich A."/>
            <person name="Schacherer J."/>
        </authorList>
    </citation>
    <scope>NUCLEOTIDE SEQUENCE</scope>
    <source>
        <strain evidence="13">YJS4271</strain>
    </source>
</reference>
<dbReference type="InterPro" id="IPR041507">
    <property type="entry name" value="UCH_C"/>
</dbReference>
<accession>A0A061AVZ9</accession>
<evidence type="ECO:0000256" key="9">
    <source>
        <dbReference type="PIRSR" id="PIRSR038120-2"/>
    </source>
</evidence>
<keyword evidence="3 7" id="KW-0645">Protease</keyword>
<keyword evidence="6 7" id="KW-0788">Thiol protease</keyword>
<dbReference type="GO" id="GO:0016579">
    <property type="term" value="P:protein deubiquitination"/>
    <property type="evidence" value="ECO:0007669"/>
    <property type="project" value="InterPro"/>
</dbReference>
<feature type="active site" description="Nucleophile" evidence="8 10">
    <location>
        <position position="77"/>
    </location>
</feature>
<keyword evidence="5 7" id="KW-0378">Hydrolase</keyword>
<proteinExistence type="inferred from homology"/>
<evidence type="ECO:0000256" key="11">
    <source>
        <dbReference type="RuleBase" id="RU361215"/>
    </source>
</evidence>
<evidence type="ECO:0000256" key="6">
    <source>
        <dbReference type="ARBA" id="ARBA00022807"/>
    </source>
</evidence>
<evidence type="ECO:0000313" key="13">
    <source>
        <dbReference type="EMBL" id="CDR38892.1"/>
    </source>
</evidence>
<dbReference type="EMBL" id="LK052887">
    <property type="protein sequence ID" value="CDR38892.1"/>
    <property type="molecule type" value="Genomic_DNA"/>
</dbReference>
<feature type="active site" description="Proton donor" evidence="8 10">
    <location>
        <position position="154"/>
    </location>
</feature>
<feature type="site" description="Important for enzyme activity" evidence="9 10">
    <location>
        <position position="169"/>
    </location>
</feature>
<dbReference type="InterPro" id="IPR017390">
    <property type="entry name" value="Ubiquitinyl_hydrolase_UCH37"/>
</dbReference>
<dbReference type="InterPro" id="IPR001578">
    <property type="entry name" value="Peptidase_C12_UCH"/>
</dbReference>
<dbReference type="PANTHER" id="PTHR10589:SF16">
    <property type="entry name" value="UBIQUITIN CARBOXYL-TERMINAL HYDROLASE ISOZYME L5"/>
    <property type="match status" value="1"/>
</dbReference>
<evidence type="ECO:0000256" key="8">
    <source>
        <dbReference type="PIRSR" id="PIRSR038120-1"/>
    </source>
</evidence>
<dbReference type="PROSITE" id="PS52048">
    <property type="entry name" value="UCH_DOMAIN"/>
    <property type="match status" value="1"/>
</dbReference>
<dbReference type="GO" id="GO:0005737">
    <property type="term" value="C:cytoplasm"/>
    <property type="evidence" value="ECO:0007669"/>
    <property type="project" value="TreeGrafter"/>
</dbReference>
<gene>
    <name evidence="13" type="ORF">CYFA0S_02e08020g</name>
</gene>
<comment type="catalytic activity">
    <reaction evidence="1 7 10 11">
        <text>Thiol-dependent hydrolysis of ester, thioester, amide, peptide and isopeptide bonds formed by the C-terminal Gly of ubiquitin (a 76-residue protein attached to proteins as an intracellular targeting signal).</text>
        <dbReference type="EC" id="3.4.19.12"/>
    </reaction>
</comment>
<evidence type="ECO:0000256" key="4">
    <source>
        <dbReference type="ARBA" id="ARBA00022786"/>
    </source>
</evidence>
<dbReference type="EC" id="3.4.19.12" evidence="7 11"/>
<evidence type="ECO:0000259" key="12">
    <source>
        <dbReference type="PROSITE" id="PS52048"/>
    </source>
</evidence>
<dbReference type="Pfam" id="PF18031">
    <property type="entry name" value="UCH_C"/>
    <property type="match status" value="1"/>
</dbReference>
<organism evidence="13">
    <name type="scientific">Cyberlindnera fabianii</name>
    <name type="common">Yeast</name>
    <name type="synonym">Hansenula fabianii</name>
    <dbReference type="NCBI Taxonomy" id="36022"/>
    <lineage>
        <taxon>Eukaryota</taxon>
        <taxon>Fungi</taxon>
        <taxon>Dikarya</taxon>
        <taxon>Ascomycota</taxon>
        <taxon>Saccharomycotina</taxon>
        <taxon>Saccharomycetes</taxon>
        <taxon>Phaffomycetales</taxon>
        <taxon>Phaffomycetaceae</taxon>
        <taxon>Cyberlindnera</taxon>
    </lineage>
</organism>
<sequence>MRGVFTELVERLQIKGVQFEELYSLEPGCLAPLAPVYGIIFLFKYGKLDSTVELQAGEYDEDAQNIFFAHQRIQNACATQAVLNVLMNRDDVELGPVLSGFKEFVSSFDAELKGETISNSDEIRLVHNSFSSPNMFIDDTKPPRKATDDDDVYHFVGYVRSQGLLYELDGLRPYPIVHDVCEDDDEFMEKIPEILAQRIARSGGELRFSVLAMVKDRREVYQEIGDENSAAMEQHKRDQWKSENEMRRKDHIGLVHQIIKTYAKTATDEQWNESIKRANGKGVARVMGNKFKNLDLSSLQQSNAFKQ</sequence>
<protein>
    <recommendedName>
        <fullName evidence="7 11">Ubiquitin carboxyl-terminal hydrolase</fullName>
        <ecNumber evidence="7 11">3.4.19.12</ecNumber>
    </recommendedName>
</protein>
<dbReference type="GO" id="GO:0006511">
    <property type="term" value="P:ubiquitin-dependent protein catabolic process"/>
    <property type="evidence" value="ECO:0007669"/>
    <property type="project" value="UniProtKB-UniRule"/>
</dbReference>
<dbReference type="Pfam" id="PF01088">
    <property type="entry name" value="Peptidase_C12"/>
    <property type="match status" value="1"/>
</dbReference>
<feature type="site" description="Transition state stabilizer" evidence="10">
    <location>
        <position position="71"/>
    </location>
</feature>
<dbReference type="Gene3D" id="3.40.532.10">
    <property type="entry name" value="Peptidase C12, ubiquitin carboxyl-terminal hydrolase"/>
    <property type="match status" value="1"/>
</dbReference>
<dbReference type="PhylomeDB" id="A0A061AVZ9"/>
<dbReference type="PANTHER" id="PTHR10589">
    <property type="entry name" value="UBIQUITIN CARBOXYL-TERMINAL HYDROLASE"/>
    <property type="match status" value="1"/>
</dbReference>
<dbReference type="CDD" id="cd09617">
    <property type="entry name" value="Peptidase_C12_UCH37_BAP1"/>
    <property type="match status" value="1"/>
</dbReference>
<name>A0A061AVZ9_CYBFA</name>
<dbReference type="InterPro" id="IPR038765">
    <property type="entry name" value="Papain-like_cys_pep_sf"/>
</dbReference>
<keyword evidence="4 7" id="KW-0833">Ubl conjugation pathway</keyword>
<evidence type="ECO:0000256" key="1">
    <source>
        <dbReference type="ARBA" id="ARBA00000707"/>
    </source>
</evidence>
<dbReference type="SUPFAM" id="SSF54001">
    <property type="entry name" value="Cysteine proteinases"/>
    <property type="match status" value="1"/>
</dbReference>
<dbReference type="PRINTS" id="PR00707">
    <property type="entry name" value="UBCTHYDRLASE"/>
</dbReference>
<evidence type="ECO:0000256" key="2">
    <source>
        <dbReference type="ARBA" id="ARBA00009326"/>
    </source>
</evidence>
<dbReference type="PIRSF" id="PIRSF038120">
    <property type="entry name" value="Ubiquitinyl_hydrolase_UCH37"/>
    <property type="match status" value="1"/>
</dbReference>
<evidence type="ECO:0000256" key="7">
    <source>
        <dbReference type="PIRNR" id="PIRNR038120"/>
    </source>
</evidence>
<evidence type="ECO:0000256" key="10">
    <source>
        <dbReference type="PROSITE-ProRule" id="PRU01393"/>
    </source>
</evidence>
<feature type="domain" description="UCH catalytic" evidence="12">
    <location>
        <begin position="1"/>
        <end position="215"/>
    </location>
</feature>
<dbReference type="InterPro" id="IPR036959">
    <property type="entry name" value="Peptidase_C12_UCH_sf"/>
</dbReference>
<dbReference type="OrthoDB" id="1924260at2759"/>
<dbReference type="AlphaFoldDB" id="A0A061AVZ9"/>
<evidence type="ECO:0000256" key="3">
    <source>
        <dbReference type="ARBA" id="ARBA00022670"/>
    </source>
</evidence>
<evidence type="ECO:0000256" key="5">
    <source>
        <dbReference type="ARBA" id="ARBA00022801"/>
    </source>
</evidence>
<comment type="similarity">
    <text evidence="2 7 10 11">Belongs to the peptidase C12 family.</text>
</comment>